<dbReference type="Pfam" id="PF14012">
    <property type="entry name" value="DUF4229"/>
    <property type="match status" value="1"/>
</dbReference>
<sequence length="94" mass="10062">MEVTDTPDTSGTLNRDLALYTVARLGLVVLFAAILATVGVPLLVALAVAFVTALPLSFVLFGSLRQRVAKGLAERGVQRKDERARLRAQLRGEG</sequence>
<dbReference type="InterPro" id="IPR025323">
    <property type="entry name" value="DUF4229"/>
</dbReference>
<organism evidence="2 3">
    <name type="scientific">Crossiella cryophila</name>
    <dbReference type="NCBI Taxonomy" id="43355"/>
    <lineage>
        <taxon>Bacteria</taxon>
        <taxon>Bacillati</taxon>
        <taxon>Actinomycetota</taxon>
        <taxon>Actinomycetes</taxon>
        <taxon>Pseudonocardiales</taxon>
        <taxon>Pseudonocardiaceae</taxon>
        <taxon>Crossiella</taxon>
    </lineage>
</organism>
<keyword evidence="1" id="KW-1133">Transmembrane helix</keyword>
<dbReference type="AlphaFoldDB" id="A0A7W7C4M1"/>
<reference evidence="2 3" key="1">
    <citation type="submission" date="2020-08" db="EMBL/GenBank/DDBJ databases">
        <title>Sequencing the genomes of 1000 actinobacteria strains.</title>
        <authorList>
            <person name="Klenk H.-P."/>
        </authorList>
    </citation>
    <scope>NUCLEOTIDE SEQUENCE [LARGE SCALE GENOMIC DNA]</scope>
    <source>
        <strain evidence="2 3">DSM 44230</strain>
    </source>
</reference>
<evidence type="ECO:0000256" key="1">
    <source>
        <dbReference type="SAM" id="Phobius"/>
    </source>
</evidence>
<keyword evidence="1" id="KW-0812">Transmembrane</keyword>
<dbReference type="RefSeq" id="WP_185000584.1">
    <property type="nucleotide sequence ID" value="NZ_BAAAUI010000003.1"/>
</dbReference>
<name>A0A7W7C4M1_9PSEU</name>
<proteinExistence type="predicted"/>
<dbReference type="Proteomes" id="UP000533598">
    <property type="component" value="Unassembled WGS sequence"/>
</dbReference>
<keyword evidence="1" id="KW-0472">Membrane</keyword>
<dbReference type="EMBL" id="JACHMH010000001">
    <property type="protein sequence ID" value="MBB4674458.1"/>
    <property type="molecule type" value="Genomic_DNA"/>
</dbReference>
<protein>
    <submittedName>
        <fullName evidence="2">Flp pilus assembly protein TadB</fullName>
    </submittedName>
</protein>
<feature type="transmembrane region" description="Helical" evidence="1">
    <location>
        <begin position="17"/>
        <end position="36"/>
    </location>
</feature>
<keyword evidence="3" id="KW-1185">Reference proteome</keyword>
<feature type="transmembrane region" description="Helical" evidence="1">
    <location>
        <begin position="42"/>
        <end position="61"/>
    </location>
</feature>
<gene>
    <name evidence="2" type="ORF">HNR67_000576</name>
</gene>
<accession>A0A7W7C4M1</accession>
<comment type="caution">
    <text evidence="2">The sequence shown here is derived from an EMBL/GenBank/DDBJ whole genome shotgun (WGS) entry which is preliminary data.</text>
</comment>
<evidence type="ECO:0000313" key="3">
    <source>
        <dbReference type="Proteomes" id="UP000533598"/>
    </source>
</evidence>
<evidence type="ECO:0000313" key="2">
    <source>
        <dbReference type="EMBL" id="MBB4674458.1"/>
    </source>
</evidence>